<keyword evidence="1" id="KW-0732">Signal</keyword>
<evidence type="ECO:0000313" key="3">
    <source>
        <dbReference type="Proteomes" id="UP000831921"/>
    </source>
</evidence>
<name>A0ABY5MVI7_9SPHN</name>
<keyword evidence="3" id="KW-1185">Reference proteome</keyword>
<sequence>MAKAARLAALALLTVSVTAAAQTNNPPAAIVEAAADCWQVTGPAGVDQAALVAKGWKAGELKEKSGKAVASPLKFYGKPTSTVVLVILPTSGACSVVSGVTGIAAYRPLMDQLQTRLKQVEPALKTGRAGKNGAAFVGGGRIALIEPTGTKEQLGVRYTVTAQAAAKKGK</sequence>
<feature type="chain" id="PRO_5046761517" evidence="1">
    <location>
        <begin position="22"/>
        <end position="170"/>
    </location>
</feature>
<accession>A0ABY5MVI7</accession>
<dbReference type="EMBL" id="CP097253">
    <property type="protein sequence ID" value="UUR07811.1"/>
    <property type="molecule type" value="Genomic_DNA"/>
</dbReference>
<dbReference type="Proteomes" id="UP000831921">
    <property type="component" value="Chromosome"/>
</dbReference>
<organism evidence="2 3">
    <name type="scientific">Sphingomonas glaciei</name>
    <dbReference type="NCBI Taxonomy" id="2938948"/>
    <lineage>
        <taxon>Bacteria</taxon>
        <taxon>Pseudomonadati</taxon>
        <taxon>Pseudomonadota</taxon>
        <taxon>Alphaproteobacteria</taxon>
        <taxon>Sphingomonadales</taxon>
        <taxon>Sphingomonadaceae</taxon>
        <taxon>Sphingomonas</taxon>
    </lineage>
</organism>
<evidence type="ECO:0000256" key="1">
    <source>
        <dbReference type="SAM" id="SignalP"/>
    </source>
</evidence>
<proteinExistence type="predicted"/>
<protein>
    <submittedName>
        <fullName evidence="2">Uncharacterized protein</fullName>
    </submittedName>
</protein>
<reference evidence="2 3" key="1">
    <citation type="submission" date="2022-05" db="EMBL/GenBank/DDBJ databases">
        <title>S8-45 Sphingomonas ultraviolaceadurans.</title>
        <authorList>
            <person name="Liu Y."/>
        </authorList>
    </citation>
    <scope>NUCLEOTIDE SEQUENCE [LARGE SCALE GENOMIC DNA]</scope>
    <source>
        <strain evidence="2 3">S8-45</strain>
    </source>
</reference>
<evidence type="ECO:0000313" key="2">
    <source>
        <dbReference type="EMBL" id="UUR07811.1"/>
    </source>
</evidence>
<gene>
    <name evidence="2" type="ORF">M1K48_12890</name>
</gene>
<dbReference type="RefSeq" id="WP_249503600.1">
    <property type="nucleotide sequence ID" value="NZ_CP097253.1"/>
</dbReference>
<feature type="signal peptide" evidence="1">
    <location>
        <begin position="1"/>
        <end position="21"/>
    </location>
</feature>